<dbReference type="RefSeq" id="WP_066484133.1">
    <property type="nucleotide sequence ID" value="NZ_CP013389.1"/>
</dbReference>
<organism evidence="2 3">
    <name type="scientific">Burkholderia mayonis</name>
    <dbReference type="NCBI Taxonomy" id="1385591"/>
    <lineage>
        <taxon>Bacteria</taxon>
        <taxon>Pseudomonadati</taxon>
        <taxon>Pseudomonadota</taxon>
        <taxon>Betaproteobacteria</taxon>
        <taxon>Burkholderiales</taxon>
        <taxon>Burkholderiaceae</taxon>
        <taxon>Burkholderia</taxon>
        <taxon>pseudomallei group</taxon>
    </lineage>
</organism>
<keyword evidence="1" id="KW-1133">Transmembrane helix</keyword>
<feature type="transmembrane region" description="Helical" evidence="1">
    <location>
        <begin position="22"/>
        <end position="41"/>
    </location>
</feature>
<dbReference type="Proteomes" id="UP000067711">
    <property type="component" value="Chromosome 1"/>
</dbReference>
<evidence type="ECO:0000313" key="2">
    <source>
        <dbReference type="EMBL" id="AOJ08684.1"/>
    </source>
</evidence>
<dbReference type="AlphaFoldDB" id="A0A1B4FYB3"/>
<keyword evidence="1" id="KW-0472">Membrane</keyword>
<sequence>MIDHHITPEANAAADAGRAIQFVARVSAVALAALLAGLLIPSTWIDLATWTIVVLFAALTCIALAALAVVKGGKHG</sequence>
<feature type="transmembrane region" description="Helical" evidence="1">
    <location>
        <begin position="47"/>
        <end position="70"/>
    </location>
</feature>
<reference evidence="2 3" key="1">
    <citation type="submission" date="2015-12" db="EMBL/GenBank/DDBJ databases">
        <title>Diversity of Burkholderia near neighbor genomes.</title>
        <authorList>
            <person name="Sahl J."/>
            <person name="Wagner D."/>
            <person name="Keim P."/>
        </authorList>
    </citation>
    <scope>NUCLEOTIDE SEQUENCE [LARGE SCALE GENOMIC DNA]</scope>
    <source>
        <strain evidence="2 3">BDU8</strain>
    </source>
</reference>
<evidence type="ECO:0000256" key="1">
    <source>
        <dbReference type="SAM" id="Phobius"/>
    </source>
</evidence>
<evidence type="ECO:0000313" key="3">
    <source>
        <dbReference type="Proteomes" id="UP000067711"/>
    </source>
</evidence>
<proteinExistence type="predicted"/>
<name>A0A1B4FYB3_9BURK</name>
<keyword evidence="1" id="KW-0812">Transmembrane</keyword>
<protein>
    <submittedName>
        <fullName evidence="2">Uncharacterized protein</fullName>
    </submittedName>
</protein>
<gene>
    <name evidence="2" type="ORF">WS71_14770</name>
</gene>
<accession>A0A1B4FYB3</accession>
<dbReference type="EMBL" id="CP013389">
    <property type="protein sequence ID" value="AOJ08684.1"/>
    <property type="molecule type" value="Genomic_DNA"/>
</dbReference>